<dbReference type="Pfam" id="PF16256">
    <property type="entry name" value="DUF4911"/>
    <property type="match status" value="1"/>
</dbReference>
<sequence length="111" mass="12408">MSTAHNHKIETGVPDSGAPEKKSPRKRRPRREPPTWSARLYLRIAPANMALARFLLEADDNLGYLSTLDRATGLLVFIHSPDQSREARAFIEDARTLMPIEIVDTGSALNQ</sequence>
<accession>A0A6P1ZC40</accession>
<protein>
    <submittedName>
        <fullName evidence="2">DUF4911 domain-containing protein</fullName>
    </submittedName>
</protein>
<name>A0A6P1ZC40_9BACT</name>
<dbReference type="AlphaFoldDB" id="A0A6P1ZC40"/>
<comment type="caution">
    <text evidence="2">The sequence shown here is derived from an EMBL/GenBank/DDBJ whole genome shotgun (WGS) entry which is preliminary data.</text>
</comment>
<dbReference type="InterPro" id="IPR032587">
    <property type="entry name" value="DUF4911"/>
</dbReference>
<evidence type="ECO:0000313" key="2">
    <source>
        <dbReference type="EMBL" id="TVM30376.1"/>
    </source>
</evidence>
<dbReference type="OrthoDB" id="5472144at2"/>
<gene>
    <name evidence="2" type="ORF">DQK91_21110</name>
</gene>
<feature type="region of interest" description="Disordered" evidence="1">
    <location>
        <begin position="1"/>
        <end position="34"/>
    </location>
</feature>
<dbReference type="RefSeq" id="WP_144307399.1">
    <property type="nucleotide sequence ID" value="NZ_QMIF01000024.1"/>
</dbReference>
<evidence type="ECO:0000313" key="3">
    <source>
        <dbReference type="Proteomes" id="UP000434052"/>
    </source>
</evidence>
<dbReference type="Proteomes" id="UP000434052">
    <property type="component" value="Unassembled WGS sequence"/>
</dbReference>
<evidence type="ECO:0000256" key="1">
    <source>
        <dbReference type="SAM" id="MobiDB-lite"/>
    </source>
</evidence>
<proteinExistence type="predicted"/>
<dbReference type="EMBL" id="QMIF01000024">
    <property type="protein sequence ID" value="TVM30376.1"/>
    <property type="molecule type" value="Genomic_DNA"/>
</dbReference>
<organism evidence="2 3">
    <name type="scientific">Oceanidesulfovibrio marinus</name>
    <dbReference type="NCBI Taxonomy" id="370038"/>
    <lineage>
        <taxon>Bacteria</taxon>
        <taxon>Pseudomonadati</taxon>
        <taxon>Thermodesulfobacteriota</taxon>
        <taxon>Desulfovibrionia</taxon>
        <taxon>Desulfovibrionales</taxon>
        <taxon>Desulfovibrionaceae</taxon>
        <taxon>Oceanidesulfovibrio</taxon>
    </lineage>
</organism>
<reference evidence="2 3" key="1">
    <citation type="submission" date="2018-06" db="EMBL/GenBank/DDBJ databases">
        <title>Complete genome of Desulfovibrio marinus P48SEP.</title>
        <authorList>
            <person name="Crispim J.S."/>
            <person name="Vidigal P.M.P."/>
            <person name="Silva L.C.F."/>
            <person name="Araujo L.C."/>
            <person name="Laguardia C.N."/>
            <person name="Dias R.S."/>
            <person name="Sousa M.P."/>
            <person name="Paula S.O."/>
            <person name="Silva C."/>
        </authorList>
    </citation>
    <scope>NUCLEOTIDE SEQUENCE [LARGE SCALE GENOMIC DNA]</scope>
    <source>
        <strain evidence="2 3">P48SEP</strain>
    </source>
</reference>